<dbReference type="InterPro" id="IPR039538">
    <property type="entry name" value="BetI_C"/>
</dbReference>
<dbReference type="InterPro" id="IPR009057">
    <property type="entry name" value="Homeodomain-like_sf"/>
</dbReference>
<evidence type="ECO:0000256" key="1">
    <source>
        <dbReference type="ARBA" id="ARBA00022491"/>
    </source>
</evidence>
<sequence>MPKIVDHEERRSLLVAALWRIVQRDGASGITIRNVAAEAGIPKSTMEHYFADRLSLLSAAVSQVNANALSRLSKIDLTDGSLESGVDAVMIAIPDSPSRRRESEVWALLINERRVDTGAGTAAAALDESVRNTASVALNLWVTSGLVHPSRDLDIEASRLHALIDGLSLHVLHDPKAYPKARLRAIVTSHLADLVNAPAQHSLKS</sequence>
<dbReference type="Pfam" id="PF13977">
    <property type="entry name" value="TetR_C_6"/>
    <property type="match status" value="1"/>
</dbReference>
<dbReference type="GO" id="GO:0003677">
    <property type="term" value="F:DNA binding"/>
    <property type="evidence" value="ECO:0007669"/>
    <property type="project" value="UniProtKB-KW"/>
</dbReference>
<protein>
    <submittedName>
        <fullName evidence="6">Unannotated protein</fullName>
    </submittedName>
</protein>
<keyword evidence="3" id="KW-0238">DNA-binding</keyword>
<dbReference type="SUPFAM" id="SSF48498">
    <property type="entry name" value="Tetracyclin repressor-like, C-terminal domain"/>
    <property type="match status" value="1"/>
</dbReference>
<evidence type="ECO:0000256" key="2">
    <source>
        <dbReference type="ARBA" id="ARBA00023015"/>
    </source>
</evidence>
<dbReference type="Gene3D" id="1.10.357.10">
    <property type="entry name" value="Tetracycline Repressor, domain 2"/>
    <property type="match status" value="1"/>
</dbReference>
<dbReference type="PROSITE" id="PS50977">
    <property type="entry name" value="HTH_TETR_2"/>
    <property type="match status" value="1"/>
</dbReference>
<name>A0A6J5YG18_9ZZZZ</name>
<feature type="domain" description="HTH tetR-type" evidence="5">
    <location>
        <begin position="8"/>
        <end position="68"/>
    </location>
</feature>
<dbReference type="InterPro" id="IPR001647">
    <property type="entry name" value="HTH_TetR"/>
</dbReference>
<evidence type="ECO:0000256" key="4">
    <source>
        <dbReference type="ARBA" id="ARBA00023163"/>
    </source>
</evidence>
<accession>A0A6J5YG18</accession>
<dbReference type="EMBL" id="CAEMXZ010000006">
    <property type="protein sequence ID" value="CAB4322528.1"/>
    <property type="molecule type" value="Genomic_DNA"/>
</dbReference>
<proteinExistence type="predicted"/>
<reference evidence="6" key="1">
    <citation type="submission" date="2020-05" db="EMBL/GenBank/DDBJ databases">
        <authorList>
            <person name="Chiriac C."/>
            <person name="Salcher M."/>
            <person name="Ghai R."/>
            <person name="Kavagutti S V."/>
        </authorList>
    </citation>
    <scope>NUCLEOTIDE SEQUENCE</scope>
</reference>
<evidence type="ECO:0000313" key="6">
    <source>
        <dbReference type="EMBL" id="CAB4322528.1"/>
    </source>
</evidence>
<keyword evidence="2" id="KW-0805">Transcription regulation</keyword>
<keyword evidence="4" id="KW-0804">Transcription</keyword>
<dbReference type="InterPro" id="IPR036271">
    <property type="entry name" value="Tet_transcr_reg_TetR-rel_C_sf"/>
</dbReference>
<keyword evidence="1" id="KW-0678">Repressor</keyword>
<dbReference type="SUPFAM" id="SSF46689">
    <property type="entry name" value="Homeodomain-like"/>
    <property type="match status" value="1"/>
</dbReference>
<organism evidence="6">
    <name type="scientific">freshwater metagenome</name>
    <dbReference type="NCBI Taxonomy" id="449393"/>
    <lineage>
        <taxon>unclassified sequences</taxon>
        <taxon>metagenomes</taxon>
        <taxon>ecological metagenomes</taxon>
    </lineage>
</organism>
<evidence type="ECO:0000259" key="5">
    <source>
        <dbReference type="PROSITE" id="PS50977"/>
    </source>
</evidence>
<dbReference type="AlphaFoldDB" id="A0A6J5YG18"/>
<evidence type="ECO:0000256" key="3">
    <source>
        <dbReference type="ARBA" id="ARBA00023125"/>
    </source>
</evidence>
<gene>
    <name evidence="6" type="ORF">UFOPK1392_00263</name>
</gene>